<dbReference type="Gene3D" id="3.40.1010.10">
    <property type="entry name" value="Cobalt-precorrin-4 Transmethylase, Domain 1"/>
    <property type="match status" value="1"/>
</dbReference>
<evidence type="ECO:0000256" key="5">
    <source>
        <dbReference type="ARBA" id="ARBA00022691"/>
    </source>
</evidence>
<dbReference type="InterPro" id="IPR012818">
    <property type="entry name" value="CbiE"/>
</dbReference>
<dbReference type="SUPFAM" id="SSF53335">
    <property type="entry name" value="S-adenosyl-L-methionine-dependent methyltransferases"/>
    <property type="match status" value="1"/>
</dbReference>
<dbReference type="GO" id="GO:0009236">
    <property type="term" value="P:cobalamin biosynthetic process"/>
    <property type="evidence" value="ECO:0007669"/>
    <property type="project" value="UniProtKB-KW"/>
</dbReference>
<dbReference type="GO" id="GO:0008276">
    <property type="term" value="F:protein methyltransferase activity"/>
    <property type="evidence" value="ECO:0007669"/>
    <property type="project" value="InterPro"/>
</dbReference>
<dbReference type="InterPro" id="IPR029063">
    <property type="entry name" value="SAM-dependent_MTases_sf"/>
</dbReference>
<keyword evidence="3" id="KW-0489">Methyltransferase</keyword>
<keyword evidence="5" id="KW-0949">S-adenosyl-L-methionine</keyword>
<dbReference type="InterPro" id="IPR014008">
    <property type="entry name" value="Cbl_synth_MTase_CbiT"/>
</dbReference>
<dbReference type="InterPro" id="IPR035996">
    <property type="entry name" value="4pyrrol_Methylase_sf"/>
</dbReference>
<keyword evidence="4" id="KW-0808">Transferase</keyword>
<dbReference type="Gene3D" id="3.40.50.150">
    <property type="entry name" value="Vaccinia Virus protein VP39"/>
    <property type="match status" value="1"/>
</dbReference>
<dbReference type="RefSeq" id="WP_261615458.1">
    <property type="nucleotide sequence ID" value="NZ_JALIDZ010000003.1"/>
</dbReference>
<dbReference type="NCBIfam" id="TIGR02469">
    <property type="entry name" value="CbiT"/>
    <property type="match status" value="1"/>
</dbReference>
<proteinExistence type="predicted"/>
<dbReference type="InterPro" id="IPR014777">
    <property type="entry name" value="4pyrrole_Mease_sub1"/>
</dbReference>
<dbReference type="InterPro" id="IPR050714">
    <property type="entry name" value="Cobalamin_biosynth_MTase"/>
</dbReference>
<dbReference type="InterPro" id="IPR000878">
    <property type="entry name" value="4pyrrol_Mease"/>
</dbReference>
<dbReference type="NCBIfam" id="TIGR02467">
    <property type="entry name" value="CbiE"/>
    <property type="match status" value="1"/>
</dbReference>
<evidence type="ECO:0000256" key="3">
    <source>
        <dbReference type="ARBA" id="ARBA00022603"/>
    </source>
</evidence>
<dbReference type="GO" id="GO:0032259">
    <property type="term" value="P:methylation"/>
    <property type="evidence" value="ECO:0007669"/>
    <property type="project" value="UniProtKB-KW"/>
</dbReference>
<accession>A0AAW5QY61</accession>
<evidence type="ECO:0000256" key="2">
    <source>
        <dbReference type="ARBA" id="ARBA00022573"/>
    </source>
</evidence>
<protein>
    <submittedName>
        <fullName evidence="7">Precorrin-6y C5,15-methyltransferase (Decarboxylating) subunit CbiE</fullName>
    </submittedName>
</protein>
<dbReference type="PANTHER" id="PTHR43182:SF1">
    <property type="entry name" value="COBALT-PRECORRIN-7 C(5)-METHYLTRANSFERASE"/>
    <property type="match status" value="1"/>
</dbReference>
<feature type="domain" description="Tetrapyrrole methylase" evidence="6">
    <location>
        <begin position="16"/>
        <end position="202"/>
    </location>
</feature>
<comment type="pathway">
    <text evidence="1">Cofactor biosynthesis; adenosylcobalamin biosynthesis.</text>
</comment>
<dbReference type="Proteomes" id="UP001320898">
    <property type="component" value="Unassembled WGS sequence"/>
</dbReference>
<dbReference type="InterPro" id="IPR006365">
    <property type="entry name" value="Cbl_synth_CobL"/>
</dbReference>
<sequence length="421" mass="44392">MTAATQARSAPARRWLAIIGIGEDGIEGLTPTARTLIESAAIVYGGERHLALAARLIKGETKPWPRPLKGAIPDILGHRGTTIAVLASGDPYLYGIGSRLSPHVAAEETIAIPAPSAYSLACSRLGWSQADTATITCCGRPIETLAPHLQPGRRLLVLSADETTPASISAYLAGRGFGGSTLHVLEALGGDRDRVRMTTAQDFGFDDVDRLNLVAIEVVAAPDARVIPLANGLPDDVFENDGQLTKREIRAVTLSALAPRAGERLWDIGCGSGSISIEWLLCHPANMATAIERDPERAARAARNATSLGVPRLEVTQGSAPDAFAGLPAPDAIFVGGGGQGDGVVEGAWEALRPGGRMVVNSVTLETEAKLIEAHGKYGGTLTRLSVERLERIGTRNGFRPAMTVTQWTAFKPEEMPEGTP</sequence>
<dbReference type="Pfam" id="PF00590">
    <property type="entry name" value="TP_methylase"/>
    <property type="match status" value="1"/>
</dbReference>
<evidence type="ECO:0000256" key="1">
    <source>
        <dbReference type="ARBA" id="ARBA00004953"/>
    </source>
</evidence>
<dbReference type="SUPFAM" id="SSF53790">
    <property type="entry name" value="Tetrapyrrole methylase"/>
    <property type="match status" value="1"/>
</dbReference>
<dbReference type="PIRSF" id="PIRSF036428">
    <property type="entry name" value="CobL"/>
    <property type="match status" value="1"/>
</dbReference>
<gene>
    <name evidence="7" type="primary">cbiE</name>
    <name evidence="7" type="ORF">MUB46_08515</name>
</gene>
<keyword evidence="8" id="KW-1185">Reference proteome</keyword>
<dbReference type="Pfam" id="PF01135">
    <property type="entry name" value="PCMT"/>
    <property type="match status" value="1"/>
</dbReference>
<reference evidence="7 8" key="1">
    <citation type="submission" date="2022-04" db="EMBL/GenBank/DDBJ databases">
        <authorList>
            <person name="Ye Y.-Q."/>
            <person name="Du Z.-J."/>
        </authorList>
    </citation>
    <scope>NUCLEOTIDE SEQUENCE [LARGE SCALE GENOMIC DNA]</scope>
    <source>
        <strain evidence="7 8">A6E488</strain>
    </source>
</reference>
<evidence type="ECO:0000259" key="6">
    <source>
        <dbReference type="Pfam" id="PF00590"/>
    </source>
</evidence>
<organism evidence="7 8">
    <name type="scientific">Microbaculum marinisediminis</name>
    <dbReference type="NCBI Taxonomy" id="2931392"/>
    <lineage>
        <taxon>Bacteria</taxon>
        <taxon>Pseudomonadati</taxon>
        <taxon>Pseudomonadota</taxon>
        <taxon>Alphaproteobacteria</taxon>
        <taxon>Hyphomicrobiales</taxon>
        <taxon>Tepidamorphaceae</taxon>
        <taxon>Microbaculum</taxon>
    </lineage>
</organism>
<evidence type="ECO:0000313" key="7">
    <source>
        <dbReference type="EMBL" id="MCT8971892.1"/>
    </source>
</evidence>
<dbReference type="PANTHER" id="PTHR43182">
    <property type="entry name" value="COBALT-PRECORRIN-6B C(15)-METHYLTRANSFERASE (DECARBOXYLATING)"/>
    <property type="match status" value="1"/>
</dbReference>
<dbReference type="EMBL" id="JALIDZ010000003">
    <property type="protein sequence ID" value="MCT8971892.1"/>
    <property type="molecule type" value="Genomic_DNA"/>
</dbReference>
<dbReference type="CDD" id="cd02440">
    <property type="entry name" value="AdoMet_MTases"/>
    <property type="match status" value="1"/>
</dbReference>
<evidence type="ECO:0000313" key="8">
    <source>
        <dbReference type="Proteomes" id="UP001320898"/>
    </source>
</evidence>
<dbReference type="AlphaFoldDB" id="A0AAW5QY61"/>
<dbReference type="CDD" id="cd11644">
    <property type="entry name" value="Precorrin-6Y-MT"/>
    <property type="match status" value="1"/>
</dbReference>
<comment type="caution">
    <text evidence="7">The sequence shown here is derived from an EMBL/GenBank/DDBJ whole genome shotgun (WGS) entry which is preliminary data.</text>
</comment>
<evidence type="ECO:0000256" key="4">
    <source>
        <dbReference type="ARBA" id="ARBA00022679"/>
    </source>
</evidence>
<keyword evidence="2" id="KW-0169">Cobalamin biosynthesis</keyword>
<name>A0AAW5QY61_9HYPH</name>